<dbReference type="Pfam" id="PF12146">
    <property type="entry name" value="Hydrolase_4"/>
    <property type="match status" value="1"/>
</dbReference>
<dbReference type="AlphaFoldDB" id="A0A552V2K4"/>
<evidence type="ECO:0000256" key="1">
    <source>
        <dbReference type="ARBA" id="ARBA00022801"/>
    </source>
</evidence>
<dbReference type="RefSeq" id="WP_143373082.1">
    <property type="nucleotide sequence ID" value="NZ_VJVZ01000005.1"/>
</dbReference>
<proteinExistence type="predicted"/>
<feature type="domain" description="Serine aminopeptidase S33" evidence="3">
    <location>
        <begin position="188"/>
        <end position="281"/>
    </location>
</feature>
<sequence>MNKLLTLALLFIATSLFAQDISGPWYGQLVFPGGKLRINLNITKTEAGYTATMDSPDQGANGIPVPTIAFEKNLLAFGIPQGGISFKGTLENDVIKGNFSQNGNDLPLELSRKEIVVEKAKRPQEPVKPYPYYEEEVTFKNDKAGITLAGTLTLPKKEGNYPVVILISGSGPQNRDEELLGHKPFLILSDYLTRKGIGVLRYDDRGTASSTGNFGKGTTQDFATDAEAALAYLKTRKEVNKKKIGLIGHSEGGIIAPIVANANPDVAYIVLLAGTAIPGDELLLLQQFLIGKANGMPEDELNKLGAINKKVYDAVKQETDPALIKKKATDIYTAELKPILISKGIPQDQLGPYIENQAAEIASPWFSNFMRYNPYPALEQVKCPILALNGEKDLQVPPTANLDAIKRAAAKSGNKKVVTKQLPNLNHLFQNSTTGSPQEYSDIEETFAPSALAEISNWILQQVK</sequence>
<feature type="chain" id="PRO_5021983216" evidence="2">
    <location>
        <begin position="19"/>
        <end position="464"/>
    </location>
</feature>
<evidence type="ECO:0000259" key="3">
    <source>
        <dbReference type="Pfam" id="PF12146"/>
    </source>
</evidence>
<protein>
    <submittedName>
        <fullName evidence="4">Alpha/beta hydrolase</fullName>
    </submittedName>
</protein>
<gene>
    <name evidence="4" type="ORF">FMM05_09210</name>
</gene>
<dbReference type="GO" id="GO:0004252">
    <property type="term" value="F:serine-type endopeptidase activity"/>
    <property type="evidence" value="ECO:0007669"/>
    <property type="project" value="InterPro"/>
</dbReference>
<keyword evidence="5" id="KW-1185">Reference proteome</keyword>
<dbReference type="SUPFAM" id="SSF53474">
    <property type="entry name" value="alpha/beta-Hydrolases"/>
    <property type="match status" value="1"/>
</dbReference>
<reference evidence="4 5" key="1">
    <citation type="submission" date="2019-07" db="EMBL/GenBank/DDBJ databases">
        <title>Flavobacterium sp. nov., isolated from glacier ice.</title>
        <authorList>
            <person name="Liu Q."/>
            <person name="Xin Y.-H."/>
        </authorList>
    </citation>
    <scope>NUCLEOTIDE SEQUENCE [LARGE SCALE GENOMIC DNA]</scope>
    <source>
        <strain evidence="4 5">ZT4R6</strain>
    </source>
</reference>
<evidence type="ECO:0000256" key="2">
    <source>
        <dbReference type="SAM" id="SignalP"/>
    </source>
</evidence>
<dbReference type="InterPro" id="IPR053145">
    <property type="entry name" value="AB_hydrolase_Est10"/>
</dbReference>
<keyword evidence="2" id="KW-0732">Signal</keyword>
<evidence type="ECO:0000313" key="4">
    <source>
        <dbReference type="EMBL" id="TRW24678.1"/>
    </source>
</evidence>
<dbReference type="GO" id="GO:0052689">
    <property type="term" value="F:carboxylic ester hydrolase activity"/>
    <property type="evidence" value="ECO:0007669"/>
    <property type="project" value="TreeGrafter"/>
</dbReference>
<evidence type="ECO:0000313" key="5">
    <source>
        <dbReference type="Proteomes" id="UP000320643"/>
    </source>
</evidence>
<dbReference type="InterPro" id="IPR022742">
    <property type="entry name" value="Hydrolase_4"/>
</dbReference>
<dbReference type="PROSITE" id="PS00708">
    <property type="entry name" value="PRO_ENDOPEP_SER"/>
    <property type="match status" value="1"/>
</dbReference>
<dbReference type="PANTHER" id="PTHR43265:SF1">
    <property type="entry name" value="ESTERASE ESTD"/>
    <property type="match status" value="1"/>
</dbReference>
<dbReference type="EMBL" id="VJVZ01000005">
    <property type="protein sequence ID" value="TRW24678.1"/>
    <property type="molecule type" value="Genomic_DNA"/>
</dbReference>
<dbReference type="InterPro" id="IPR029058">
    <property type="entry name" value="AB_hydrolase_fold"/>
</dbReference>
<dbReference type="OrthoDB" id="9809549at2"/>
<feature type="signal peptide" evidence="2">
    <location>
        <begin position="1"/>
        <end position="18"/>
    </location>
</feature>
<dbReference type="Gene3D" id="3.40.50.1820">
    <property type="entry name" value="alpha/beta hydrolase"/>
    <property type="match status" value="1"/>
</dbReference>
<dbReference type="GO" id="GO:0006508">
    <property type="term" value="P:proteolysis"/>
    <property type="evidence" value="ECO:0007669"/>
    <property type="project" value="InterPro"/>
</dbReference>
<comment type="caution">
    <text evidence="4">The sequence shown here is derived from an EMBL/GenBank/DDBJ whole genome shotgun (WGS) entry which is preliminary data.</text>
</comment>
<dbReference type="PANTHER" id="PTHR43265">
    <property type="entry name" value="ESTERASE ESTD"/>
    <property type="match status" value="1"/>
</dbReference>
<dbReference type="InterPro" id="IPR002471">
    <property type="entry name" value="Pept_S9_AS"/>
</dbReference>
<name>A0A552V2K4_9FLAO</name>
<accession>A0A552V2K4</accession>
<dbReference type="Proteomes" id="UP000320643">
    <property type="component" value="Unassembled WGS sequence"/>
</dbReference>
<organism evidence="4 5">
    <name type="scientific">Flavobacterium zepuense</name>
    <dbReference type="NCBI Taxonomy" id="2593302"/>
    <lineage>
        <taxon>Bacteria</taxon>
        <taxon>Pseudomonadati</taxon>
        <taxon>Bacteroidota</taxon>
        <taxon>Flavobacteriia</taxon>
        <taxon>Flavobacteriales</taxon>
        <taxon>Flavobacteriaceae</taxon>
        <taxon>Flavobacterium</taxon>
    </lineage>
</organism>
<keyword evidence="1 4" id="KW-0378">Hydrolase</keyword>